<dbReference type="EMBL" id="QQAZ01000006">
    <property type="protein sequence ID" value="RDI50074.1"/>
    <property type="molecule type" value="Genomic_DNA"/>
</dbReference>
<dbReference type="AlphaFoldDB" id="A0A370H348"/>
<feature type="domain" description="HTH tetR-type" evidence="3">
    <location>
        <begin position="13"/>
        <end position="73"/>
    </location>
</feature>
<evidence type="ECO:0000313" key="5">
    <source>
        <dbReference type="Proteomes" id="UP000255355"/>
    </source>
</evidence>
<dbReference type="SUPFAM" id="SSF53474">
    <property type="entry name" value="alpha/beta-Hydrolases"/>
    <property type="match status" value="1"/>
</dbReference>
<keyword evidence="1 2" id="KW-0238">DNA-binding</keyword>
<comment type="caution">
    <text evidence="4">The sequence shown here is derived from an EMBL/GenBank/DDBJ whole genome shotgun (WGS) entry which is preliminary data.</text>
</comment>
<accession>A0A370H348</accession>
<dbReference type="InterPro" id="IPR050471">
    <property type="entry name" value="AB_hydrolase"/>
</dbReference>
<dbReference type="PRINTS" id="PR00111">
    <property type="entry name" value="ABHYDROLASE"/>
</dbReference>
<dbReference type="PROSITE" id="PS50977">
    <property type="entry name" value="HTH_TETR_2"/>
    <property type="match status" value="1"/>
</dbReference>
<feature type="DNA-binding region" description="H-T-H motif" evidence="2">
    <location>
        <begin position="36"/>
        <end position="55"/>
    </location>
</feature>
<dbReference type="STRING" id="1210089.GCA_001613165_04031"/>
<reference evidence="4 5" key="1">
    <citation type="submission" date="2018-07" db="EMBL/GenBank/DDBJ databases">
        <title>Genomic Encyclopedia of Type Strains, Phase IV (KMG-IV): sequencing the most valuable type-strain genomes for metagenomic binning, comparative biology and taxonomic classification.</title>
        <authorList>
            <person name="Goeker M."/>
        </authorList>
    </citation>
    <scope>NUCLEOTIDE SEQUENCE [LARGE SCALE GENOMIC DNA]</scope>
    <source>
        <strain evidence="4 5">DSM 44952</strain>
    </source>
</reference>
<dbReference type="SUPFAM" id="SSF46689">
    <property type="entry name" value="Homeodomain-like"/>
    <property type="match status" value="1"/>
</dbReference>
<dbReference type="PANTHER" id="PTHR43433">
    <property type="entry name" value="HYDROLASE, ALPHA/BETA FOLD FAMILY PROTEIN"/>
    <property type="match status" value="1"/>
</dbReference>
<name>A0A370H348_9NOCA</name>
<sequence length="468" mass="50610">MAFVPGLRERKKLATQQALGCAAIGLAMERGLENVLVEDIAAAADVSPRTFNNYFASKTEAICSIAVDQARRIAETLRERPVTEPLWSAIIHAVLREFDDSAIPNDTWRAGVRLITNHPALQGEYRRAQGLIQEALAAAIAERTGRAAAADMYPRVAAGAVAAALDVAATRWIESESSTAILPFVREALRQLTLMHWEFPMDVPTSHTLAVPGATLYYEIRGSGPLLLLVPGGNGDAGTFGPVAALLADRYTVVSYDRRGFSRSPCEGEPQRRVDLDAEDAARLLTHLAAEPAAVLGSSSGAIVALELLIRYPERIRTLVAHEPPLAGLLPDSARWFALFDDVRETGRREGELVAMAKFAAGVGLQGPPPAAGPSDQSARIQRNLRLWMDQELDRFPRHDLDVEALRPEVGKLVLAVGADSGDAFAARPNAVLAQRLGLRLTEFPGHHIGYLTHPADFADQVVKTLRS</sequence>
<evidence type="ECO:0000259" key="3">
    <source>
        <dbReference type="PROSITE" id="PS50977"/>
    </source>
</evidence>
<dbReference type="GO" id="GO:0003677">
    <property type="term" value="F:DNA binding"/>
    <property type="evidence" value="ECO:0007669"/>
    <property type="project" value="UniProtKB-UniRule"/>
</dbReference>
<dbReference type="Gene3D" id="1.10.10.60">
    <property type="entry name" value="Homeodomain-like"/>
    <property type="match status" value="1"/>
</dbReference>
<dbReference type="PANTHER" id="PTHR43433:SF5">
    <property type="entry name" value="AB HYDROLASE-1 DOMAIN-CONTAINING PROTEIN"/>
    <property type="match status" value="1"/>
</dbReference>
<gene>
    <name evidence="4" type="ORF">DFR68_106512</name>
</gene>
<evidence type="ECO:0000256" key="1">
    <source>
        <dbReference type="ARBA" id="ARBA00023125"/>
    </source>
</evidence>
<dbReference type="GO" id="GO:0046503">
    <property type="term" value="P:glycerolipid catabolic process"/>
    <property type="evidence" value="ECO:0007669"/>
    <property type="project" value="TreeGrafter"/>
</dbReference>
<dbReference type="GO" id="GO:0004806">
    <property type="term" value="F:triacylglycerol lipase activity"/>
    <property type="evidence" value="ECO:0007669"/>
    <property type="project" value="TreeGrafter"/>
</dbReference>
<dbReference type="InterPro" id="IPR000073">
    <property type="entry name" value="AB_hydrolase_1"/>
</dbReference>
<dbReference type="Gene3D" id="1.10.357.10">
    <property type="entry name" value="Tetracycline Repressor, domain 2"/>
    <property type="match status" value="1"/>
</dbReference>
<evidence type="ECO:0000313" key="4">
    <source>
        <dbReference type="EMBL" id="RDI50074.1"/>
    </source>
</evidence>
<dbReference type="InterPro" id="IPR009057">
    <property type="entry name" value="Homeodomain-like_sf"/>
</dbReference>
<organism evidence="4 5">
    <name type="scientific">Nocardia mexicana</name>
    <dbReference type="NCBI Taxonomy" id="279262"/>
    <lineage>
        <taxon>Bacteria</taxon>
        <taxon>Bacillati</taxon>
        <taxon>Actinomycetota</taxon>
        <taxon>Actinomycetes</taxon>
        <taxon>Mycobacteriales</taxon>
        <taxon>Nocardiaceae</taxon>
        <taxon>Nocardia</taxon>
    </lineage>
</organism>
<keyword evidence="5" id="KW-1185">Reference proteome</keyword>
<dbReference type="InterPro" id="IPR001647">
    <property type="entry name" value="HTH_TetR"/>
</dbReference>
<evidence type="ECO:0000256" key="2">
    <source>
        <dbReference type="PROSITE-ProRule" id="PRU00335"/>
    </source>
</evidence>
<dbReference type="Pfam" id="PF17754">
    <property type="entry name" value="TetR_C_14"/>
    <property type="match status" value="1"/>
</dbReference>
<protein>
    <submittedName>
        <fullName evidence="4">TetR family transcriptional regulator</fullName>
    </submittedName>
</protein>
<dbReference type="Gene3D" id="3.40.50.1820">
    <property type="entry name" value="alpha/beta hydrolase"/>
    <property type="match status" value="1"/>
</dbReference>
<dbReference type="RefSeq" id="WP_211339415.1">
    <property type="nucleotide sequence ID" value="NZ_QQAZ01000006.1"/>
</dbReference>
<dbReference type="Pfam" id="PF00440">
    <property type="entry name" value="TetR_N"/>
    <property type="match status" value="1"/>
</dbReference>
<dbReference type="Proteomes" id="UP000255355">
    <property type="component" value="Unassembled WGS sequence"/>
</dbReference>
<dbReference type="InterPro" id="IPR041347">
    <property type="entry name" value="MftR_C"/>
</dbReference>
<dbReference type="InterPro" id="IPR029058">
    <property type="entry name" value="AB_hydrolase_fold"/>
</dbReference>
<proteinExistence type="predicted"/>
<dbReference type="Pfam" id="PF00561">
    <property type="entry name" value="Abhydrolase_1"/>
    <property type="match status" value="1"/>
</dbReference>